<sequence>MHRQASNPVQPIGSTNPPCVLEPRSMVNVPSQYAILCESACLKPHLWSFLATHHPRPYPIDFGRAQLGPHAWFLNIRRFRCIVSSFYIRRWINGVLSTHPPPRSSPMLTQLPYSTRAPMFWALIHVKPPAPLPDDIRPFRLWGSALPPTVPIIKP</sequence>
<proteinExistence type="predicted"/>
<dbReference type="AlphaFoldDB" id="A0A117NH58"/>
<name>A0A117NH58_PICGL</name>
<accession>A0A117NH58</accession>
<reference evidence="1" key="1">
    <citation type="journal article" date="2015" name="Genome Biol. Evol.">
        <title>Organellar Genomes of White Spruce (Picea glauca): Assembly and Annotation.</title>
        <authorList>
            <person name="Jackman S.D."/>
            <person name="Warren R.L."/>
            <person name="Gibb E.A."/>
            <person name="Vandervalk B.P."/>
            <person name="Mohamadi H."/>
            <person name="Chu J."/>
            <person name="Raymond A."/>
            <person name="Pleasance S."/>
            <person name="Coope R."/>
            <person name="Wildung M.R."/>
            <person name="Ritland C.E."/>
            <person name="Bousquet J."/>
            <person name="Jones S.J."/>
            <person name="Bohlmann J."/>
            <person name="Birol I."/>
        </authorList>
    </citation>
    <scope>NUCLEOTIDE SEQUENCE [LARGE SCALE GENOMIC DNA]</scope>
    <source>
        <tissue evidence="1">Flushing bud</tissue>
    </source>
</reference>
<evidence type="ECO:0000313" key="1">
    <source>
        <dbReference type="EMBL" id="KUM47873.1"/>
    </source>
</evidence>
<dbReference type="EMBL" id="LKAM01000006">
    <property type="protein sequence ID" value="KUM47873.1"/>
    <property type="molecule type" value="Genomic_DNA"/>
</dbReference>
<geneLocation type="mitochondrion" evidence="1"/>
<comment type="caution">
    <text evidence="1">The sequence shown here is derived from an EMBL/GenBank/DDBJ whole genome shotgun (WGS) entry which is preliminary data.</text>
</comment>
<organism evidence="1">
    <name type="scientific">Picea glauca</name>
    <name type="common">White spruce</name>
    <name type="synonym">Pinus glauca</name>
    <dbReference type="NCBI Taxonomy" id="3330"/>
    <lineage>
        <taxon>Eukaryota</taxon>
        <taxon>Viridiplantae</taxon>
        <taxon>Streptophyta</taxon>
        <taxon>Embryophyta</taxon>
        <taxon>Tracheophyta</taxon>
        <taxon>Spermatophyta</taxon>
        <taxon>Pinopsida</taxon>
        <taxon>Pinidae</taxon>
        <taxon>Conifers I</taxon>
        <taxon>Pinales</taxon>
        <taxon>Pinaceae</taxon>
        <taxon>Picea</taxon>
    </lineage>
</organism>
<protein>
    <submittedName>
        <fullName evidence="1">Uncharacterized protein</fullName>
    </submittedName>
</protein>
<gene>
    <name evidence="1" type="ORF">ABT39_MTgene4867</name>
</gene>
<keyword evidence="1" id="KW-0496">Mitochondrion</keyword>